<protein>
    <submittedName>
        <fullName evidence="3">TonB-dependent receptor</fullName>
    </submittedName>
</protein>
<dbReference type="SUPFAM" id="SSF56935">
    <property type="entry name" value="Porins"/>
    <property type="match status" value="1"/>
</dbReference>
<evidence type="ECO:0000256" key="2">
    <source>
        <dbReference type="SAM" id="SignalP"/>
    </source>
</evidence>
<evidence type="ECO:0000256" key="1">
    <source>
        <dbReference type="SAM" id="MobiDB-lite"/>
    </source>
</evidence>
<feature type="region of interest" description="Disordered" evidence="1">
    <location>
        <begin position="359"/>
        <end position="379"/>
    </location>
</feature>
<name>A0A265UPD0_9FLAO</name>
<comment type="caution">
    <text evidence="3">The sequence shown here is derived from an EMBL/GenBank/DDBJ whole genome shotgun (WGS) entry which is preliminary data.</text>
</comment>
<feature type="signal peptide" evidence="2">
    <location>
        <begin position="1"/>
        <end position="18"/>
    </location>
</feature>
<evidence type="ECO:0000313" key="3">
    <source>
        <dbReference type="EMBL" id="OZV67181.1"/>
    </source>
</evidence>
<dbReference type="EMBL" id="NGJN01000007">
    <property type="protein sequence ID" value="OZV67181.1"/>
    <property type="molecule type" value="Genomic_DNA"/>
</dbReference>
<keyword evidence="2" id="KW-0732">Signal</keyword>
<feature type="compositionally biased region" description="Polar residues" evidence="1">
    <location>
        <begin position="369"/>
        <end position="379"/>
    </location>
</feature>
<gene>
    <name evidence="3" type="ORF">CA834_12740</name>
</gene>
<sequence>MKYYVLVALMCVTSLSFAQITMSGVVKDSIGQPLELTNVIAIVPESGGLESYSITDSKGYYKLSLAKNSKFKLQITAIGFKSIQEEIVTKEEDIKRDFIMKIDDALDAVELTYEMPVQIKGDTLIYNADSFKNGTERKLEDVLEKLPGVEVTEDGGIEVEGQRVQKVMVDGKDFFDGDTRIATKNIPSNVVDKIQVLKNYSEQRQLSGVRNNQDNVAINIKLKEGKTNFWFGEVKVGGGASTDEALYVAQPKLFYYNPKYSLNFIGDLNNIGEPALNGRDLRNFGGGFRAPSTGSGTNLNLGTNVGNFLNTNRNRVERIESKLMAGNFSYSPKESLDFSGFVIYNTNRVDVRERSSVQYTDPDLGIPDENTTQDARQGTDNGLVKFSTRYIPNVNNQLDYDILGRYTKEEQRQRFVSSVLGGTSQFDENDPFSINQNLNYYLTLNETNIFAFEAQHLFQDEDPFYNAIIDEKDTYQNTAEVIGLDLNQANFDLVQDRRIKTNQFDGKLDYYKVLNKKSNLNLFLGTIFSRQDFDSRIFQFLDDNSTFDPTPLDDLSATNDVRYSFSDLYAGVRYTAKVGAFTFQPAVSFHAYGNNNFQNGQEFGEDFYRILPDVEIRWDIKNSENLRLTYNMQNQFTDVANLAQGLVLNNFNSLFVGEPTLENGLSQNVNLRYTNFNLFNFTNIIAFLTYSKREDQIRNIVDFESVVRNSTVFNSPFADETFTAFGRYQRTFGKIRAEFQANFNYSKFNQIIGGNRSTNENYTQSYRPGIRTNFREAPNVNLRWQYSIQDVDQGTRRNQIYTNAPSIDFDAYIWKSVTFRTDYTYNSVDDGTNVNTFDIWNATLSYRKERASKWEYEISATNLLNTQSRINTNAGNISFSLQETFIQPRFLSFRVVYTL</sequence>
<dbReference type="SUPFAM" id="SSF49464">
    <property type="entry name" value="Carboxypeptidase regulatory domain-like"/>
    <property type="match status" value="1"/>
</dbReference>
<dbReference type="AlphaFoldDB" id="A0A265UPD0"/>
<dbReference type="InterPro" id="IPR008969">
    <property type="entry name" value="CarboxyPept-like_regulatory"/>
</dbReference>
<proteinExistence type="predicted"/>
<reference evidence="3 4" key="1">
    <citation type="submission" date="2017-05" db="EMBL/GenBank/DDBJ databases">
        <title>The draft genome sequence of Idiomarina salinarum WNB302.</title>
        <authorList>
            <person name="Sun Y."/>
            <person name="Chen B."/>
            <person name="Du Z."/>
        </authorList>
    </citation>
    <scope>NUCLEOTIDE SEQUENCE [LARGE SCALE GENOMIC DNA]</scope>
    <source>
        <strain evidence="3 4">WNB302</strain>
    </source>
</reference>
<keyword evidence="3" id="KW-0675">Receptor</keyword>
<dbReference type="OrthoDB" id="603275at2"/>
<keyword evidence="4" id="KW-1185">Reference proteome</keyword>
<accession>A0A265UPD0</accession>
<organism evidence="3 4">
    <name type="scientific">Winogradskyella aurantia</name>
    <dbReference type="NCBI Taxonomy" id="1915063"/>
    <lineage>
        <taxon>Bacteria</taxon>
        <taxon>Pseudomonadati</taxon>
        <taxon>Bacteroidota</taxon>
        <taxon>Flavobacteriia</taxon>
        <taxon>Flavobacteriales</taxon>
        <taxon>Flavobacteriaceae</taxon>
        <taxon>Winogradskyella</taxon>
    </lineage>
</organism>
<dbReference type="Proteomes" id="UP000216840">
    <property type="component" value="Unassembled WGS sequence"/>
</dbReference>
<dbReference type="Pfam" id="PF13620">
    <property type="entry name" value="CarboxypepD_reg"/>
    <property type="match status" value="1"/>
</dbReference>
<evidence type="ECO:0000313" key="4">
    <source>
        <dbReference type="Proteomes" id="UP000216840"/>
    </source>
</evidence>
<dbReference type="RefSeq" id="WP_094969102.1">
    <property type="nucleotide sequence ID" value="NZ_NGJN01000007.1"/>
</dbReference>
<feature type="chain" id="PRO_5012899021" evidence="2">
    <location>
        <begin position="19"/>
        <end position="899"/>
    </location>
</feature>